<accession>A0ABT6CE10</accession>
<organism evidence="1 2">
    <name type="scientific">Novosphingobium cyanobacteriorum</name>
    <dbReference type="NCBI Taxonomy" id="3024215"/>
    <lineage>
        <taxon>Bacteria</taxon>
        <taxon>Pseudomonadati</taxon>
        <taxon>Pseudomonadota</taxon>
        <taxon>Alphaproteobacteria</taxon>
        <taxon>Sphingomonadales</taxon>
        <taxon>Sphingomonadaceae</taxon>
        <taxon>Novosphingobium</taxon>
    </lineage>
</organism>
<proteinExistence type="predicted"/>
<evidence type="ECO:0000313" key="2">
    <source>
        <dbReference type="Proteomes" id="UP001222770"/>
    </source>
</evidence>
<keyword evidence="2" id="KW-1185">Reference proteome</keyword>
<dbReference type="RefSeq" id="WP_277275229.1">
    <property type="nucleotide sequence ID" value="NZ_JAROCY010000002.1"/>
</dbReference>
<name>A0ABT6CE10_9SPHN</name>
<sequence>MLSSNVFHKHIDQHCYEVRIQNPSDDHIPIAIVRAAIDEILAIFRSERTFSISYDQAGKPSSYSMTPKSLRKSENFLGSTPTKRFWDWQGEIPASE</sequence>
<reference evidence="1 2" key="1">
    <citation type="submission" date="2023-03" db="EMBL/GenBank/DDBJ databases">
        <title>Novosphingobium cyanobacteriorum sp. nov., isolated from a eutrophic reservoir during the Microcystis bloom period.</title>
        <authorList>
            <person name="Kang M."/>
            <person name="Le V."/>
            <person name="Ko S.-R."/>
            <person name="Lee S.-A."/>
            <person name="Ahn C.-Y."/>
        </authorList>
    </citation>
    <scope>NUCLEOTIDE SEQUENCE [LARGE SCALE GENOMIC DNA]</scope>
    <source>
        <strain evidence="1 2">HBC54</strain>
    </source>
</reference>
<evidence type="ECO:0000313" key="1">
    <source>
        <dbReference type="EMBL" id="MDF8332067.1"/>
    </source>
</evidence>
<gene>
    <name evidence="1" type="ORF">POM99_02530</name>
</gene>
<dbReference type="EMBL" id="JAROCY010000002">
    <property type="protein sequence ID" value="MDF8332067.1"/>
    <property type="molecule type" value="Genomic_DNA"/>
</dbReference>
<protein>
    <submittedName>
        <fullName evidence="1">Uncharacterized protein</fullName>
    </submittedName>
</protein>
<dbReference type="Proteomes" id="UP001222770">
    <property type="component" value="Unassembled WGS sequence"/>
</dbReference>
<comment type="caution">
    <text evidence="1">The sequence shown here is derived from an EMBL/GenBank/DDBJ whole genome shotgun (WGS) entry which is preliminary data.</text>
</comment>